<dbReference type="Proteomes" id="UP000190637">
    <property type="component" value="Unassembled WGS sequence"/>
</dbReference>
<dbReference type="SFLD" id="SFLDS00036">
    <property type="entry name" value="Aromatic_Prenyltransferase"/>
    <property type="match status" value="1"/>
</dbReference>
<proteinExistence type="predicted"/>
<dbReference type="PANTHER" id="PTHR40627">
    <property type="entry name" value="INDOLE PRENYLTRANSFERASE TDIB-RELATED"/>
    <property type="match status" value="1"/>
</dbReference>
<dbReference type="EMBL" id="FUWS01000008">
    <property type="protein sequence ID" value="SKA23601.1"/>
    <property type="molecule type" value="Genomic_DNA"/>
</dbReference>
<keyword evidence="4" id="KW-1185">Reference proteome</keyword>
<dbReference type="GO" id="GO:0009820">
    <property type="term" value="P:alkaloid metabolic process"/>
    <property type="evidence" value="ECO:0007669"/>
    <property type="project" value="InterPro"/>
</dbReference>
<evidence type="ECO:0000313" key="3">
    <source>
        <dbReference type="EMBL" id="SKA23601.1"/>
    </source>
</evidence>
<reference evidence="3 4" key="1">
    <citation type="submission" date="2017-02" db="EMBL/GenBank/DDBJ databases">
        <authorList>
            <person name="Peterson S.W."/>
        </authorList>
    </citation>
    <scope>NUCLEOTIDE SEQUENCE [LARGE SCALE GENOMIC DNA]</scope>
    <source>
        <strain evidence="3 4">DSM 45154</strain>
    </source>
</reference>
<organism evidence="3 4">
    <name type="scientific">Marinactinospora thermotolerans DSM 45154</name>
    <dbReference type="NCBI Taxonomy" id="1122192"/>
    <lineage>
        <taxon>Bacteria</taxon>
        <taxon>Bacillati</taxon>
        <taxon>Actinomycetota</taxon>
        <taxon>Actinomycetes</taxon>
        <taxon>Streptosporangiales</taxon>
        <taxon>Nocardiopsidaceae</taxon>
        <taxon>Marinactinospora</taxon>
    </lineage>
</organism>
<name>A0A1T4S6X5_9ACTN</name>
<dbReference type="STRING" id="1122192.SAMN02745673_03234"/>
<dbReference type="Pfam" id="PF11991">
    <property type="entry name" value="Trp_DMAT"/>
    <property type="match status" value="1"/>
</dbReference>
<dbReference type="PANTHER" id="PTHR40627:SF4">
    <property type="entry name" value="PRENYLTRANSFERASE ASQH1-RELATED"/>
    <property type="match status" value="1"/>
</dbReference>
<dbReference type="InterPro" id="IPR017795">
    <property type="entry name" value="ABBA_NscD-like"/>
</dbReference>
<dbReference type="GO" id="GO:0016765">
    <property type="term" value="F:transferase activity, transferring alkyl or aryl (other than methyl) groups"/>
    <property type="evidence" value="ECO:0007669"/>
    <property type="project" value="InterPro"/>
</dbReference>
<accession>A0A1T4S6X5</accession>
<protein>
    <submittedName>
        <fullName evidence="3">Aromatic prenyltransferase, DMATS type</fullName>
    </submittedName>
</protein>
<evidence type="ECO:0000256" key="1">
    <source>
        <dbReference type="ARBA" id="ARBA00022679"/>
    </source>
</evidence>
<dbReference type="InterPro" id="IPR033964">
    <property type="entry name" value="ABBA"/>
</dbReference>
<dbReference type="AlphaFoldDB" id="A0A1T4S6X5"/>
<gene>
    <name evidence="3" type="ORF">SAMN02745673_03234</name>
</gene>
<keyword evidence="1 3" id="KW-0808">Transferase</keyword>
<feature type="region of interest" description="Disordered" evidence="2">
    <location>
        <begin position="1"/>
        <end position="40"/>
    </location>
</feature>
<evidence type="ECO:0000256" key="2">
    <source>
        <dbReference type="SAM" id="MobiDB-lite"/>
    </source>
</evidence>
<feature type="compositionally biased region" description="Basic and acidic residues" evidence="2">
    <location>
        <begin position="1"/>
        <end position="15"/>
    </location>
</feature>
<dbReference type="SFLD" id="SFLDG01162">
    <property type="entry name" value="I"/>
    <property type="match status" value="1"/>
</dbReference>
<sequence length="395" mass="42079">MVSPRGSERGPRETADTSTGVMAGDPFVDNGTVSSQRPLRAVPGRYPPGATHLDAAVDTLVRCHAALGRAPSEAEAAVCLLRRLWGRWGNTPVERPGWRSYVAVDGSPFELSAAWNGDGPAEVRVTVEATADPPTPEGNQEAGWEYLRGLSRHPGAATARVLALEDLFRPQTPHDRCWIMHGMASRPGADPLFKVYLDPDARGAAEAPSVLDEAMDRLGVRAAWQGLRGWLDEHGGSGRIGSLALDLADTDDARVKVYVQHAGLDWADIDRQAAVARGHVPGAFSAALEEITGTEVPPHKPPVTCFAFHRGVGVPTAATLYIPMPAGVPESDARRRSAAFMRRSGLDSAAYLAFLAAATGDGEGVRALQNFVAYRPAAPGGRPRFACYVAPGLYR</sequence>
<evidence type="ECO:0000313" key="4">
    <source>
        <dbReference type="Proteomes" id="UP000190637"/>
    </source>
</evidence>